<evidence type="ECO:0000256" key="1">
    <source>
        <dbReference type="ARBA" id="ARBA00004651"/>
    </source>
</evidence>
<name>A0A1E8PT67_9BURK</name>
<dbReference type="EMBL" id="MAQB02000001">
    <property type="protein sequence ID" value="OFJ48894.1"/>
    <property type="molecule type" value="Genomic_DNA"/>
</dbReference>
<keyword evidence="4 6" id="KW-1133">Transmembrane helix</keyword>
<dbReference type="InterPro" id="IPR005598">
    <property type="entry name" value="ATP_synth_I"/>
</dbReference>
<comment type="subcellular location">
    <subcellularLocation>
        <location evidence="1">Cell membrane</location>
        <topology evidence="1">Multi-pass membrane protein</topology>
    </subcellularLocation>
</comment>
<feature type="transmembrane region" description="Helical" evidence="6">
    <location>
        <begin position="102"/>
        <end position="121"/>
    </location>
</feature>
<feature type="transmembrane region" description="Helical" evidence="6">
    <location>
        <begin position="12"/>
        <end position="33"/>
    </location>
</feature>
<evidence type="ECO:0000256" key="4">
    <source>
        <dbReference type="ARBA" id="ARBA00022989"/>
    </source>
</evidence>
<reference evidence="7 8" key="1">
    <citation type="submission" date="2016-10" db="EMBL/GenBank/DDBJ databases">
        <title>Updated version of Genome Assembly of Janthinobacterium lividum ERGS5:01.</title>
        <authorList>
            <person name="Kumar R."/>
            <person name="Acharya V."/>
            <person name="Singh D."/>
        </authorList>
    </citation>
    <scope>NUCLEOTIDE SEQUENCE [LARGE SCALE GENOMIC DNA]</scope>
    <source>
        <strain evidence="7 8">ERGS5:01</strain>
    </source>
</reference>
<keyword evidence="2" id="KW-1003">Cell membrane</keyword>
<organism evidence="7 8">
    <name type="scientific">Janthinobacterium lividum</name>
    <dbReference type="NCBI Taxonomy" id="29581"/>
    <lineage>
        <taxon>Bacteria</taxon>
        <taxon>Pseudomonadati</taxon>
        <taxon>Pseudomonadota</taxon>
        <taxon>Betaproteobacteria</taxon>
        <taxon>Burkholderiales</taxon>
        <taxon>Oxalobacteraceae</taxon>
        <taxon>Janthinobacterium</taxon>
    </lineage>
</organism>
<evidence type="ECO:0000256" key="2">
    <source>
        <dbReference type="ARBA" id="ARBA00022475"/>
    </source>
</evidence>
<dbReference type="Proteomes" id="UP000092634">
    <property type="component" value="Unassembled WGS sequence"/>
</dbReference>
<evidence type="ECO:0000256" key="5">
    <source>
        <dbReference type="ARBA" id="ARBA00023136"/>
    </source>
</evidence>
<evidence type="ECO:0000313" key="7">
    <source>
        <dbReference type="EMBL" id="OFJ48894.1"/>
    </source>
</evidence>
<keyword evidence="5 6" id="KW-0472">Membrane</keyword>
<feature type="transmembrane region" description="Helical" evidence="6">
    <location>
        <begin position="79"/>
        <end position="96"/>
    </location>
</feature>
<dbReference type="Pfam" id="PF03899">
    <property type="entry name" value="ATP-synt_I"/>
    <property type="match status" value="1"/>
</dbReference>
<keyword evidence="3 6" id="KW-0812">Transmembrane</keyword>
<sequence length="122" mass="13108">MSDSQQSIAKPVYKVVALQLAIAISFATVTLFFGGSVRGWSAAYGGAIAVIGSLVYAMLVVRGSSDAKMAFRAHLRAEVMKIFITAVLFILALVLFQSAAWLWLILGFAVATLAYWFSLLAV</sequence>
<evidence type="ECO:0000313" key="8">
    <source>
        <dbReference type="Proteomes" id="UP000092634"/>
    </source>
</evidence>
<dbReference type="GO" id="GO:0005886">
    <property type="term" value="C:plasma membrane"/>
    <property type="evidence" value="ECO:0007669"/>
    <property type="project" value="UniProtKB-SubCell"/>
</dbReference>
<evidence type="ECO:0008006" key="9">
    <source>
        <dbReference type="Google" id="ProtNLM"/>
    </source>
</evidence>
<evidence type="ECO:0000256" key="3">
    <source>
        <dbReference type="ARBA" id="ARBA00022692"/>
    </source>
</evidence>
<evidence type="ECO:0000256" key="6">
    <source>
        <dbReference type="SAM" id="Phobius"/>
    </source>
</evidence>
<dbReference type="AlphaFoldDB" id="A0A1E8PT67"/>
<comment type="caution">
    <text evidence="7">The sequence shown here is derived from an EMBL/GenBank/DDBJ whole genome shotgun (WGS) entry which is preliminary data.</text>
</comment>
<accession>A0A1E8PT67</accession>
<proteinExistence type="predicted"/>
<feature type="transmembrane region" description="Helical" evidence="6">
    <location>
        <begin position="39"/>
        <end position="59"/>
    </location>
</feature>
<gene>
    <name evidence="7" type="ORF">BA896_008245</name>
</gene>
<protein>
    <recommendedName>
        <fullName evidence="9">ATP synthase subunit I</fullName>
    </recommendedName>
</protein>